<comment type="caution">
    <text evidence="2">The sequence shown here is derived from an EMBL/GenBank/DDBJ whole genome shotgun (WGS) entry which is preliminary data.</text>
</comment>
<dbReference type="EMBL" id="JACXRZ010000003">
    <property type="protein sequence ID" value="MBD3142356.1"/>
    <property type="molecule type" value="Genomic_DNA"/>
</dbReference>
<evidence type="ECO:0000313" key="2">
    <source>
        <dbReference type="EMBL" id="MBD3142356.1"/>
    </source>
</evidence>
<dbReference type="SUPFAM" id="SSF51430">
    <property type="entry name" value="NAD(P)-linked oxidoreductase"/>
    <property type="match status" value="1"/>
</dbReference>
<dbReference type="Pfam" id="PF00248">
    <property type="entry name" value="Aldo_ket_red"/>
    <property type="match status" value="1"/>
</dbReference>
<dbReference type="InterPro" id="IPR036812">
    <property type="entry name" value="NAD(P)_OxRdtase_dom_sf"/>
</dbReference>
<dbReference type="InterPro" id="IPR053135">
    <property type="entry name" value="AKR2_Oxidoreductase"/>
</dbReference>
<dbReference type="PANTHER" id="PTHR43312">
    <property type="entry name" value="D-THREO-ALDOSE 1-DEHYDROGENASE"/>
    <property type="match status" value="1"/>
</dbReference>
<organism evidence="2 3">
    <name type="scientific">Microbispora bryophytorum subsp. camponoti</name>
    <dbReference type="NCBI Taxonomy" id="1677852"/>
    <lineage>
        <taxon>Bacteria</taxon>
        <taxon>Bacillati</taxon>
        <taxon>Actinomycetota</taxon>
        <taxon>Actinomycetes</taxon>
        <taxon>Streptosporangiales</taxon>
        <taxon>Streptosporangiaceae</taxon>
        <taxon>Microbispora</taxon>
    </lineage>
</organism>
<evidence type="ECO:0000313" key="3">
    <source>
        <dbReference type="Proteomes" id="UP000653231"/>
    </source>
</evidence>
<dbReference type="Proteomes" id="UP000653231">
    <property type="component" value="Unassembled WGS sequence"/>
</dbReference>
<dbReference type="InterPro" id="IPR023210">
    <property type="entry name" value="NADP_OxRdtase_dom"/>
</dbReference>
<dbReference type="RefSeq" id="WP_191050178.1">
    <property type="nucleotide sequence ID" value="NZ_JACXRZ010000003.1"/>
</dbReference>
<dbReference type="Gene3D" id="3.20.20.100">
    <property type="entry name" value="NADP-dependent oxidoreductase domain"/>
    <property type="match status" value="1"/>
</dbReference>
<dbReference type="PANTHER" id="PTHR43312:SF1">
    <property type="entry name" value="NADP-DEPENDENT OXIDOREDUCTASE DOMAIN-CONTAINING PROTEIN"/>
    <property type="match status" value="1"/>
</dbReference>
<keyword evidence="3" id="KW-1185">Reference proteome</keyword>
<protein>
    <submittedName>
        <fullName evidence="2">Aldo/keto reductase</fullName>
    </submittedName>
</protein>
<feature type="domain" description="NADP-dependent oxidoreductase" evidence="1">
    <location>
        <begin position="42"/>
        <end position="286"/>
    </location>
</feature>
<proteinExistence type="predicted"/>
<evidence type="ECO:0000259" key="1">
    <source>
        <dbReference type="Pfam" id="PF00248"/>
    </source>
</evidence>
<accession>A0ABR8KUD0</accession>
<reference evidence="2 3" key="1">
    <citation type="submission" date="2020-09" db="EMBL/GenBank/DDBJ databases">
        <title>Actinomycete isolated from the Camponotus japonicus Mayr.</title>
        <authorList>
            <person name="Gong X."/>
        </authorList>
    </citation>
    <scope>NUCLEOTIDE SEQUENCE [LARGE SCALE GENOMIC DNA]</scope>
    <source>
        <strain evidence="2 3">2C-HV3</strain>
    </source>
</reference>
<gene>
    <name evidence="2" type="ORF">IEQ31_04045</name>
</gene>
<sequence>MRKWVQEMGIGLAALGRPAYITLGRDEDLGGDRDVAAMRARTWEVLDAARAAGVRYYDAARSYGLAEEFLAGWLADRGIRPGEVETGSKWGYEYVGGWRMDAGRHEEKDLSAARLRRQLGETRELLGEHLSLYQIHSATVESGVLDDEEVLGELRALRAEGVAVGLSTTGPRQAATIDRAIATGLFDTVQSTWNLLERSAGEALARAHAAGLGVIVKEGVANGRLTARGAPPALALAARERGVTPDALALAAVLARPWVGIVLSGAATTAQLAENLAAPAVTWDDAAEEALADLAEDAETYWARRAALPWS</sequence>
<name>A0ABR8KUD0_9ACTN</name>